<dbReference type="SFLD" id="SFLDS00019">
    <property type="entry name" value="Glutathione_Transferase_(cytos"/>
    <property type="match status" value="1"/>
</dbReference>
<dbReference type="Gene3D" id="1.20.1050.10">
    <property type="match status" value="1"/>
</dbReference>
<reference evidence="4 5" key="1">
    <citation type="submission" date="2024-04" db="EMBL/GenBank/DDBJ databases">
        <title>genome sequences of Mucor flavus KT1a and Helicostylum pulchrum KT1b strains isolation_sourced from the surface of a dry-aged beef.</title>
        <authorList>
            <person name="Toyotome T."/>
            <person name="Hosono M."/>
            <person name="Torimaru M."/>
            <person name="Fukuda K."/>
            <person name="Mikami N."/>
        </authorList>
    </citation>
    <scope>NUCLEOTIDE SEQUENCE [LARGE SCALE GENOMIC DNA]</scope>
    <source>
        <strain evidence="4 5">KT1b</strain>
    </source>
</reference>
<gene>
    <name evidence="4" type="ORF">HPULCUR_004930</name>
</gene>
<dbReference type="InterPro" id="IPR004045">
    <property type="entry name" value="Glutathione_S-Trfase_N"/>
</dbReference>
<name>A0ABP9XXM9_9FUNG</name>
<dbReference type="InterPro" id="IPR005442">
    <property type="entry name" value="GST_omega"/>
</dbReference>
<proteinExistence type="predicted"/>
<dbReference type="InterPro" id="IPR041695">
    <property type="entry name" value="GST_C_5"/>
</dbReference>
<dbReference type="InterPro" id="IPR036249">
    <property type="entry name" value="Thioredoxin-like_sf"/>
</dbReference>
<dbReference type="PROSITE" id="PS51354">
    <property type="entry name" value="GLUTAREDOXIN_2"/>
    <property type="match status" value="1"/>
</dbReference>
<dbReference type="Pfam" id="PF16865">
    <property type="entry name" value="GST_C_5"/>
    <property type="match status" value="1"/>
</dbReference>
<evidence type="ECO:0000256" key="1">
    <source>
        <dbReference type="ARBA" id="ARBA00023002"/>
    </source>
</evidence>
<keyword evidence="1" id="KW-0560">Oxidoreductase</keyword>
<organism evidence="4 5">
    <name type="scientific">Helicostylum pulchrum</name>
    <dbReference type="NCBI Taxonomy" id="562976"/>
    <lineage>
        <taxon>Eukaryota</taxon>
        <taxon>Fungi</taxon>
        <taxon>Fungi incertae sedis</taxon>
        <taxon>Mucoromycota</taxon>
        <taxon>Mucoromycotina</taxon>
        <taxon>Mucoromycetes</taxon>
        <taxon>Mucorales</taxon>
        <taxon>Mucorineae</taxon>
        <taxon>Mucoraceae</taxon>
        <taxon>Helicostylum</taxon>
    </lineage>
</organism>
<keyword evidence="5" id="KW-1185">Reference proteome</keyword>
<comment type="caution">
    <text evidence="4">The sequence shown here is derived from an EMBL/GenBank/DDBJ whole genome shotgun (WGS) entry which is preliminary data.</text>
</comment>
<sequence length="227" mass="26064">MSDSKITFYNAVVCPYAQRAAIALRESGAQYETIDIDLVNKPEWYKDVNPDTKVPALGVEGQNIAESLVIIEYINDRFPEANLLPKEAIRRANVRFVIEFFTTKINGVFFKYLFGSQDESAFEEFDKEINASLVRLDQLLTQQSATGPYFLGNEFSLADIAIAPFFLRILGFSKVYLKDYQFEALKAHPRLEEFINGITTRPSVTETYVGDEEYIKRFSERYNLTKK</sequence>
<dbReference type="PANTHER" id="PTHR43968:SF6">
    <property type="entry name" value="GLUTATHIONE S-TRANSFERASE OMEGA"/>
    <property type="match status" value="1"/>
</dbReference>
<feature type="domain" description="GST N-terminal" evidence="2">
    <location>
        <begin position="4"/>
        <end position="82"/>
    </location>
</feature>
<protein>
    <recommendedName>
        <fullName evidence="6">Glutathione S-transferase</fullName>
    </recommendedName>
</protein>
<dbReference type="CDD" id="cd00299">
    <property type="entry name" value="GST_C_family"/>
    <property type="match status" value="1"/>
</dbReference>
<evidence type="ECO:0000313" key="4">
    <source>
        <dbReference type="EMBL" id="GAA5799514.1"/>
    </source>
</evidence>
<dbReference type="InterPro" id="IPR010987">
    <property type="entry name" value="Glutathione-S-Trfase_C-like"/>
</dbReference>
<dbReference type="PRINTS" id="PR01625">
    <property type="entry name" value="GSTRNSFRASEO"/>
</dbReference>
<dbReference type="Gene3D" id="3.40.30.10">
    <property type="entry name" value="Glutaredoxin"/>
    <property type="match status" value="1"/>
</dbReference>
<dbReference type="SFLD" id="SFLDG00358">
    <property type="entry name" value="Main_(cytGST)"/>
    <property type="match status" value="1"/>
</dbReference>
<evidence type="ECO:0000313" key="5">
    <source>
        <dbReference type="Proteomes" id="UP001476247"/>
    </source>
</evidence>
<evidence type="ECO:0000259" key="2">
    <source>
        <dbReference type="PROSITE" id="PS50404"/>
    </source>
</evidence>
<dbReference type="PANTHER" id="PTHR43968">
    <property type="match status" value="1"/>
</dbReference>
<dbReference type="PROSITE" id="PS50405">
    <property type="entry name" value="GST_CTER"/>
    <property type="match status" value="1"/>
</dbReference>
<dbReference type="EMBL" id="BAABUJ010000013">
    <property type="protein sequence ID" value="GAA5799514.1"/>
    <property type="molecule type" value="Genomic_DNA"/>
</dbReference>
<dbReference type="SUPFAM" id="SSF52833">
    <property type="entry name" value="Thioredoxin-like"/>
    <property type="match status" value="1"/>
</dbReference>
<evidence type="ECO:0008006" key="6">
    <source>
        <dbReference type="Google" id="ProtNLM"/>
    </source>
</evidence>
<accession>A0ABP9XXM9</accession>
<dbReference type="Pfam" id="PF13417">
    <property type="entry name" value="GST_N_3"/>
    <property type="match status" value="1"/>
</dbReference>
<dbReference type="InterPro" id="IPR036282">
    <property type="entry name" value="Glutathione-S-Trfase_C_sf"/>
</dbReference>
<feature type="domain" description="GST C-terminal" evidence="3">
    <location>
        <begin position="87"/>
        <end position="218"/>
    </location>
</feature>
<dbReference type="SUPFAM" id="SSF47616">
    <property type="entry name" value="GST C-terminal domain-like"/>
    <property type="match status" value="1"/>
</dbReference>
<dbReference type="InterPro" id="IPR040079">
    <property type="entry name" value="Glutathione_S-Trfase"/>
</dbReference>
<dbReference type="Proteomes" id="UP001476247">
    <property type="component" value="Unassembled WGS sequence"/>
</dbReference>
<dbReference type="InterPro" id="IPR050983">
    <property type="entry name" value="GST_Omega/HSP26"/>
</dbReference>
<dbReference type="PROSITE" id="PS50404">
    <property type="entry name" value="GST_NTER"/>
    <property type="match status" value="1"/>
</dbReference>
<evidence type="ECO:0000259" key="3">
    <source>
        <dbReference type="PROSITE" id="PS50405"/>
    </source>
</evidence>